<keyword evidence="3" id="KW-1185">Reference proteome</keyword>
<name>A0A9P4NMH2_9PEZI</name>
<evidence type="ECO:0000313" key="2">
    <source>
        <dbReference type="EMBL" id="KAF2427706.1"/>
    </source>
</evidence>
<feature type="compositionally biased region" description="Polar residues" evidence="1">
    <location>
        <begin position="395"/>
        <end position="480"/>
    </location>
</feature>
<evidence type="ECO:0000313" key="3">
    <source>
        <dbReference type="Proteomes" id="UP000800235"/>
    </source>
</evidence>
<dbReference type="GO" id="GO:0005634">
    <property type="term" value="C:nucleus"/>
    <property type="evidence" value="ECO:0007669"/>
    <property type="project" value="TreeGrafter"/>
</dbReference>
<dbReference type="Proteomes" id="UP000800235">
    <property type="component" value="Unassembled WGS sequence"/>
</dbReference>
<dbReference type="AlphaFoldDB" id="A0A9P4NMH2"/>
<sequence>MAFQCAQPIQTQALPITSTMQASRHAPTNFTAFQPPNRTPQTNPLLFRAPAQNSGRRPSPDNRQDDSRFKIDADATRKDLSDGPGGERPQWSLSCYSGGGSTKDTCKNVLTGQIEQSFEEVRFIYYLARYQGNEIGGQQEETGALNAAQEEQQKVVRDLNGAIQYVMAGKNEHPNRWDIVDDSNREAPKGQNVFAKGSRPFNPPSAIPTSGFGQPSAPSTFGQPASTSTFGQPAPTSAFGQPAPTSTFGQPASAPAFGQSAFGRPSQPAQTGTFGQPAALGQNQGSAFGQPSSMGGGGTFGQPSQPGANSGFGKPSPLGGAGAAFGQAGGSGFGQPSSLGGGGAFGKPSALGSAGGFGQPSAMGAGSGVFGKPAAPEFGGPSALRAGKPVFGQATAPTSAFGQASQPTSAFGQPSQPTSAFGQPSQPTSAFGQPSQPTSVFGQSSQPKTAFGQPSQPTSAFGQPNQPASGFGQPSTTTPAFGQPPTASVPAFGTTPTITSGFGSGGPSAFTRNPPAVPFGQSTSPAPAQGVFGKPAVSSSPFVRPTLPNGYGIQVQPSTTAINTKNLNAPPLSVYNGNDTIFEEKYKFVRENGVFDEGIMPEWAPQAEWVGWGSMESKFKL</sequence>
<feature type="region of interest" description="Disordered" evidence="1">
    <location>
        <begin position="28"/>
        <end position="96"/>
    </location>
</feature>
<dbReference type="EMBL" id="MU007058">
    <property type="protein sequence ID" value="KAF2427706.1"/>
    <property type="molecule type" value="Genomic_DNA"/>
</dbReference>
<comment type="caution">
    <text evidence="2">The sequence shown here is derived from an EMBL/GenBank/DDBJ whole genome shotgun (WGS) entry which is preliminary data.</text>
</comment>
<reference evidence="2" key="1">
    <citation type="journal article" date="2020" name="Stud. Mycol.">
        <title>101 Dothideomycetes genomes: a test case for predicting lifestyles and emergence of pathogens.</title>
        <authorList>
            <person name="Haridas S."/>
            <person name="Albert R."/>
            <person name="Binder M."/>
            <person name="Bloem J."/>
            <person name="Labutti K."/>
            <person name="Salamov A."/>
            <person name="Andreopoulos B."/>
            <person name="Baker S."/>
            <person name="Barry K."/>
            <person name="Bills G."/>
            <person name="Bluhm B."/>
            <person name="Cannon C."/>
            <person name="Castanera R."/>
            <person name="Culley D."/>
            <person name="Daum C."/>
            <person name="Ezra D."/>
            <person name="Gonzalez J."/>
            <person name="Henrissat B."/>
            <person name="Kuo A."/>
            <person name="Liang C."/>
            <person name="Lipzen A."/>
            <person name="Lutzoni F."/>
            <person name="Magnuson J."/>
            <person name="Mondo S."/>
            <person name="Nolan M."/>
            <person name="Ohm R."/>
            <person name="Pangilinan J."/>
            <person name="Park H.-J."/>
            <person name="Ramirez L."/>
            <person name="Alfaro M."/>
            <person name="Sun H."/>
            <person name="Tritt A."/>
            <person name="Yoshinaga Y."/>
            <person name="Zwiers L.-H."/>
            <person name="Turgeon B."/>
            <person name="Goodwin S."/>
            <person name="Spatafora J."/>
            <person name="Crous P."/>
            <person name="Grigoriev I."/>
        </authorList>
    </citation>
    <scope>NUCLEOTIDE SEQUENCE</scope>
    <source>
        <strain evidence="2">CBS 130266</strain>
    </source>
</reference>
<organism evidence="2 3">
    <name type="scientific">Tothia fuscella</name>
    <dbReference type="NCBI Taxonomy" id="1048955"/>
    <lineage>
        <taxon>Eukaryota</taxon>
        <taxon>Fungi</taxon>
        <taxon>Dikarya</taxon>
        <taxon>Ascomycota</taxon>
        <taxon>Pezizomycotina</taxon>
        <taxon>Dothideomycetes</taxon>
        <taxon>Pleosporomycetidae</taxon>
        <taxon>Venturiales</taxon>
        <taxon>Cylindrosympodiaceae</taxon>
        <taxon>Tothia</taxon>
    </lineage>
</organism>
<protein>
    <submittedName>
        <fullName evidence="2">Uncharacterized protein</fullName>
    </submittedName>
</protein>
<accession>A0A9P4NMH2</accession>
<dbReference type="PANTHER" id="PTHR21099:SF2">
    <property type="entry name" value="SI:CH211-113E8.11"/>
    <property type="match status" value="1"/>
</dbReference>
<feature type="compositionally biased region" description="Polar residues" evidence="1">
    <location>
        <begin position="28"/>
        <end position="44"/>
    </location>
</feature>
<feature type="compositionally biased region" description="Basic and acidic residues" evidence="1">
    <location>
        <begin position="58"/>
        <end position="81"/>
    </location>
</feature>
<feature type="compositionally biased region" description="Gly residues" evidence="1">
    <location>
        <begin position="319"/>
        <end position="345"/>
    </location>
</feature>
<feature type="compositionally biased region" description="Polar residues" evidence="1">
    <location>
        <begin position="281"/>
        <end position="293"/>
    </location>
</feature>
<feature type="compositionally biased region" description="Polar residues" evidence="1">
    <location>
        <begin position="207"/>
        <end position="250"/>
    </location>
</feature>
<dbReference type="OrthoDB" id="20729at2759"/>
<feature type="region of interest" description="Disordered" evidence="1">
    <location>
        <begin position="184"/>
        <end position="537"/>
    </location>
</feature>
<evidence type="ECO:0000256" key="1">
    <source>
        <dbReference type="SAM" id="MobiDB-lite"/>
    </source>
</evidence>
<proteinExistence type="predicted"/>
<dbReference type="PANTHER" id="PTHR21099">
    <property type="entry name" value="RAD201"/>
    <property type="match status" value="1"/>
</dbReference>
<gene>
    <name evidence="2" type="ORF">EJ08DRAFT_347105</name>
</gene>